<organism evidence="3 4">
    <name type="scientific">Aphis gossypii</name>
    <name type="common">Cotton aphid</name>
    <dbReference type="NCBI Taxonomy" id="80765"/>
    <lineage>
        <taxon>Eukaryota</taxon>
        <taxon>Metazoa</taxon>
        <taxon>Ecdysozoa</taxon>
        <taxon>Arthropoda</taxon>
        <taxon>Hexapoda</taxon>
        <taxon>Insecta</taxon>
        <taxon>Pterygota</taxon>
        <taxon>Neoptera</taxon>
        <taxon>Paraneoptera</taxon>
        <taxon>Hemiptera</taxon>
        <taxon>Sternorrhyncha</taxon>
        <taxon>Aphidomorpha</taxon>
        <taxon>Aphidoidea</taxon>
        <taxon>Aphididae</taxon>
        <taxon>Aphidini</taxon>
        <taxon>Aphis</taxon>
        <taxon>Aphis</taxon>
    </lineage>
</organism>
<proteinExistence type="predicted"/>
<evidence type="ECO:0000313" key="3">
    <source>
        <dbReference type="EMBL" id="CAH1716193.1"/>
    </source>
</evidence>
<reference evidence="3" key="1">
    <citation type="submission" date="2022-02" db="EMBL/GenBank/DDBJ databases">
        <authorList>
            <person name="King R."/>
        </authorList>
    </citation>
    <scope>NUCLEOTIDE SEQUENCE</scope>
</reference>
<gene>
    <name evidence="3" type="ORF">APHIGO_LOCUS3466</name>
</gene>
<dbReference type="Proteomes" id="UP001154329">
    <property type="component" value="Chromosome 1"/>
</dbReference>
<accession>A0A9P0IVD8</accession>
<feature type="compositionally biased region" description="Low complexity" evidence="2">
    <location>
        <begin position="144"/>
        <end position="154"/>
    </location>
</feature>
<feature type="compositionally biased region" description="Pro residues" evidence="2">
    <location>
        <begin position="134"/>
        <end position="143"/>
    </location>
</feature>
<dbReference type="AlphaFoldDB" id="A0A9P0IVD8"/>
<protein>
    <submittedName>
        <fullName evidence="3">Uncharacterized protein</fullName>
    </submittedName>
</protein>
<name>A0A9P0IVD8_APHGO</name>
<reference evidence="3" key="2">
    <citation type="submission" date="2022-10" db="EMBL/GenBank/DDBJ databases">
        <authorList>
            <consortium name="ENA_rothamsted_submissions"/>
            <consortium name="culmorum"/>
            <person name="King R."/>
        </authorList>
    </citation>
    <scope>NUCLEOTIDE SEQUENCE</scope>
</reference>
<feature type="region of interest" description="Disordered" evidence="2">
    <location>
        <begin position="126"/>
        <end position="156"/>
    </location>
</feature>
<sequence>MAVPFRPPSHNSDTARDHYLRIENLLRELLTLLSRMPSWMSGDLSSYSNNGINISPQTVPPAQSLEERDRLWVQQQQHSIRMFHRRRLRERQQQERREQQQVVEEEQESQQHAEQQQVLLPDLVTSCGPTVRQQPPPQPPPPSSQQRPEQQHQSAVDDDKFVDAVKLQVAVCPTCYYGKERKLKVIGVAKLDGNGKPIRWSTHREDEELLVIEDKSTKVKRRIMSLLQPSKIESSVLTAMFVIIGWKMFIKQ</sequence>
<evidence type="ECO:0000256" key="2">
    <source>
        <dbReference type="SAM" id="MobiDB-lite"/>
    </source>
</evidence>
<keyword evidence="4" id="KW-1185">Reference proteome</keyword>
<keyword evidence="1" id="KW-0175">Coiled coil</keyword>
<evidence type="ECO:0000313" key="4">
    <source>
        <dbReference type="Proteomes" id="UP001154329"/>
    </source>
</evidence>
<evidence type="ECO:0000256" key="1">
    <source>
        <dbReference type="SAM" id="Coils"/>
    </source>
</evidence>
<dbReference type="EMBL" id="OU899034">
    <property type="protein sequence ID" value="CAH1716193.1"/>
    <property type="molecule type" value="Genomic_DNA"/>
</dbReference>
<feature type="coiled-coil region" evidence="1">
    <location>
        <begin position="85"/>
        <end position="116"/>
    </location>
</feature>